<feature type="compositionally biased region" description="Basic and acidic residues" evidence="1">
    <location>
        <begin position="1"/>
        <end position="13"/>
    </location>
</feature>
<dbReference type="AlphaFoldDB" id="A0A9W4XPM7"/>
<proteinExistence type="predicted"/>
<comment type="caution">
    <text evidence="2">The sequence shown here is derived from an EMBL/GenBank/DDBJ whole genome shotgun (WGS) entry which is preliminary data.</text>
</comment>
<sequence length="56" mass="6438">MHMSTRSELKRQETGILHSSSRIDDSQPTCSGRKKIFSSFFKQHELPSRKTDPCSL</sequence>
<accession>A0A9W4XPM7</accession>
<organism evidence="2 3">
    <name type="scientific">Periconia digitata</name>
    <dbReference type="NCBI Taxonomy" id="1303443"/>
    <lineage>
        <taxon>Eukaryota</taxon>
        <taxon>Fungi</taxon>
        <taxon>Dikarya</taxon>
        <taxon>Ascomycota</taxon>
        <taxon>Pezizomycotina</taxon>
        <taxon>Dothideomycetes</taxon>
        <taxon>Pleosporomycetidae</taxon>
        <taxon>Pleosporales</taxon>
        <taxon>Massarineae</taxon>
        <taxon>Periconiaceae</taxon>
        <taxon>Periconia</taxon>
    </lineage>
</organism>
<evidence type="ECO:0000256" key="1">
    <source>
        <dbReference type="SAM" id="MobiDB-lite"/>
    </source>
</evidence>
<feature type="region of interest" description="Disordered" evidence="1">
    <location>
        <begin position="1"/>
        <end position="30"/>
    </location>
</feature>
<evidence type="ECO:0000313" key="3">
    <source>
        <dbReference type="Proteomes" id="UP001152607"/>
    </source>
</evidence>
<dbReference type="Proteomes" id="UP001152607">
    <property type="component" value="Unassembled WGS sequence"/>
</dbReference>
<protein>
    <submittedName>
        <fullName evidence="2">Uncharacterized protein</fullName>
    </submittedName>
</protein>
<dbReference type="EMBL" id="CAOQHR010000009">
    <property type="protein sequence ID" value="CAI6339679.1"/>
    <property type="molecule type" value="Genomic_DNA"/>
</dbReference>
<reference evidence="2" key="1">
    <citation type="submission" date="2023-01" db="EMBL/GenBank/DDBJ databases">
        <authorList>
            <person name="Van Ghelder C."/>
            <person name="Rancurel C."/>
        </authorList>
    </citation>
    <scope>NUCLEOTIDE SEQUENCE</scope>
    <source>
        <strain evidence="2">CNCM I-4278</strain>
    </source>
</reference>
<gene>
    <name evidence="2" type="ORF">PDIGIT_LOCUS12842</name>
</gene>
<keyword evidence="3" id="KW-1185">Reference proteome</keyword>
<evidence type="ECO:0000313" key="2">
    <source>
        <dbReference type="EMBL" id="CAI6339679.1"/>
    </source>
</evidence>
<name>A0A9W4XPM7_9PLEO</name>